<evidence type="ECO:0000313" key="2">
    <source>
        <dbReference type="EMBL" id="KAI5428239.1"/>
    </source>
</evidence>
<evidence type="ECO:0000256" key="1">
    <source>
        <dbReference type="SAM" id="MobiDB-lite"/>
    </source>
</evidence>
<dbReference type="AlphaFoldDB" id="A0A9D4XY58"/>
<reference evidence="2 3" key="1">
    <citation type="journal article" date="2022" name="Nat. Genet.">
        <title>Improved pea reference genome and pan-genome highlight genomic features and evolutionary characteristics.</title>
        <authorList>
            <person name="Yang T."/>
            <person name="Liu R."/>
            <person name="Luo Y."/>
            <person name="Hu S."/>
            <person name="Wang D."/>
            <person name="Wang C."/>
            <person name="Pandey M.K."/>
            <person name="Ge S."/>
            <person name="Xu Q."/>
            <person name="Li N."/>
            <person name="Li G."/>
            <person name="Huang Y."/>
            <person name="Saxena R.K."/>
            <person name="Ji Y."/>
            <person name="Li M."/>
            <person name="Yan X."/>
            <person name="He Y."/>
            <person name="Liu Y."/>
            <person name="Wang X."/>
            <person name="Xiang C."/>
            <person name="Varshney R.K."/>
            <person name="Ding H."/>
            <person name="Gao S."/>
            <person name="Zong X."/>
        </authorList>
    </citation>
    <scope>NUCLEOTIDE SEQUENCE [LARGE SCALE GENOMIC DNA]</scope>
    <source>
        <strain evidence="2 3">cv. Zhongwan 6</strain>
    </source>
</reference>
<keyword evidence="3" id="KW-1185">Reference proteome</keyword>
<evidence type="ECO:0000313" key="3">
    <source>
        <dbReference type="Proteomes" id="UP001058974"/>
    </source>
</evidence>
<sequence>MEEIRTVKKVSRAETKEVESVVESIGVMISKGNEKGRKDKSGKKKRKEPQKWKRQNDGKQNSNLNMRKVREYSYSSSLVKAHPFGKPRFGVLDGNKTQGHRYGSYPKNDGFESCLVVDCNSSGNEKASGLALMWRDPLKISISLYSQNHIGGFYEDKVSDERVYIVGVYEHSKEHNKNRTWKLTRSLEPVDGM</sequence>
<organism evidence="2 3">
    <name type="scientific">Pisum sativum</name>
    <name type="common">Garden pea</name>
    <name type="synonym">Lathyrus oleraceus</name>
    <dbReference type="NCBI Taxonomy" id="3888"/>
    <lineage>
        <taxon>Eukaryota</taxon>
        <taxon>Viridiplantae</taxon>
        <taxon>Streptophyta</taxon>
        <taxon>Embryophyta</taxon>
        <taxon>Tracheophyta</taxon>
        <taxon>Spermatophyta</taxon>
        <taxon>Magnoliopsida</taxon>
        <taxon>eudicotyledons</taxon>
        <taxon>Gunneridae</taxon>
        <taxon>Pentapetalae</taxon>
        <taxon>rosids</taxon>
        <taxon>fabids</taxon>
        <taxon>Fabales</taxon>
        <taxon>Fabaceae</taxon>
        <taxon>Papilionoideae</taxon>
        <taxon>50 kb inversion clade</taxon>
        <taxon>NPAAA clade</taxon>
        <taxon>Hologalegina</taxon>
        <taxon>IRL clade</taxon>
        <taxon>Fabeae</taxon>
        <taxon>Lathyrus</taxon>
    </lineage>
</organism>
<dbReference type="Gramene" id="Psat03G0329700-T1">
    <property type="protein sequence ID" value="KAI5428239.1"/>
    <property type="gene ID" value="KIW84_033297"/>
</dbReference>
<dbReference type="Proteomes" id="UP001058974">
    <property type="component" value="Chromosome 3"/>
</dbReference>
<dbReference type="Gramene" id="Psat0s1268g0040.1">
    <property type="protein sequence ID" value="Psat0s1268g0040.1.cds"/>
    <property type="gene ID" value="Psat0s1268g0040"/>
</dbReference>
<comment type="caution">
    <text evidence="2">The sequence shown here is derived from an EMBL/GenBank/DDBJ whole genome shotgun (WGS) entry which is preliminary data.</text>
</comment>
<protein>
    <submittedName>
        <fullName evidence="2">Uncharacterized protein</fullName>
    </submittedName>
</protein>
<dbReference type="EMBL" id="JAMSHJ010000003">
    <property type="protein sequence ID" value="KAI5428239.1"/>
    <property type="molecule type" value="Genomic_DNA"/>
</dbReference>
<proteinExistence type="predicted"/>
<name>A0A9D4XY58_PEA</name>
<gene>
    <name evidence="2" type="ORF">KIW84_033297</name>
</gene>
<accession>A0A9D4XY58</accession>
<feature type="region of interest" description="Disordered" evidence="1">
    <location>
        <begin position="25"/>
        <end position="66"/>
    </location>
</feature>